<evidence type="ECO:0000313" key="2">
    <source>
        <dbReference type="EMBL" id="OQB74646.1"/>
    </source>
</evidence>
<dbReference type="GO" id="GO:0008443">
    <property type="term" value="F:phosphofructokinase activity"/>
    <property type="evidence" value="ECO:0007669"/>
    <property type="project" value="TreeGrafter"/>
</dbReference>
<dbReference type="Gene3D" id="3.40.1190.20">
    <property type="match status" value="1"/>
</dbReference>
<dbReference type="GO" id="GO:0005829">
    <property type="term" value="C:cytosol"/>
    <property type="evidence" value="ECO:0007669"/>
    <property type="project" value="TreeGrafter"/>
</dbReference>
<dbReference type="InterPro" id="IPR029056">
    <property type="entry name" value="Ribokinase-like"/>
</dbReference>
<sequence>MKIQKKYFLTVCLNPCLDVNCYVDNLKIDDIIRIKQKKINAGGKTFNTAKFLSNCGVNVLAIGIIAGNNGRRFSNLLKNSKISHPMLLELPGETRENYNFFLKMDRY</sequence>
<comment type="caution">
    <text evidence="2">The sequence shown here is derived from an EMBL/GenBank/DDBJ whole genome shotgun (WGS) entry which is preliminary data.</text>
</comment>
<accession>A0A1V6CCR8</accession>
<dbReference type="GO" id="GO:0009024">
    <property type="term" value="F:tagatose-6-phosphate kinase activity"/>
    <property type="evidence" value="ECO:0007669"/>
    <property type="project" value="UniProtKB-EC"/>
</dbReference>
<dbReference type="Pfam" id="PF00294">
    <property type="entry name" value="PfkB"/>
    <property type="match status" value="1"/>
</dbReference>
<dbReference type="EC" id="2.7.1.144" evidence="2"/>
<dbReference type="EMBL" id="MWDQ01000034">
    <property type="protein sequence ID" value="OQB74646.1"/>
    <property type="molecule type" value="Genomic_DNA"/>
</dbReference>
<reference evidence="2" key="1">
    <citation type="submission" date="2017-02" db="EMBL/GenBank/DDBJ databases">
        <title>Delving into the versatile metabolic prowess of the omnipresent phylum Bacteroidetes.</title>
        <authorList>
            <person name="Nobu M.K."/>
            <person name="Mei R."/>
            <person name="Narihiro T."/>
            <person name="Kuroda K."/>
            <person name="Liu W.-T."/>
        </authorList>
    </citation>
    <scope>NUCLEOTIDE SEQUENCE</scope>
    <source>
        <strain evidence="2">ADurb.Bin131</strain>
    </source>
</reference>
<proteinExistence type="predicted"/>
<evidence type="ECO:0000259" key="1">
    <source>
        <dbReference type="Pfam" id="PF00294"/>
    </source>
</evidence>
<keyword evidence="2" id="KW-0808">Transferase</keyword>
<gene>
    <name evidence="2" type="primary">lacC</name>
    <name evidence="2" type="ORF">BWX89_00409</name>
</gene>
<protein>
    <submittedName>
        <fullName evidence="2">Tagatose-6-phosphate kinase</fullName>
        <ecNumber evidence="2">2.7.1.144</ecNumber>
    </submittedName>
</protein>
<dbReference type="SUPFAM" id="SSF53613">
    <property type="entry name" value="Ribokinase-like"/>
    <property type="match status" value="1"/>
</dbReference>
<dbReference type="InterPro" id="IPR011611">
    <property type="entry name" value="PfkB_dom"/>
</dbReference>
<dbReference type="Proteomes" id="UP000485562">
    <property type="component" value="Unassembled WGS sequence"/>
</dbReference>
<feature type="domain" description="Carbohydrate kinase PfkB" evidence="1">
    <location>
        <begin position="17"/>
        <end position="88"/>
    </location>
</feature>
<dbReference type="PANTHER" id="PTHR46566">
    <property type="entry name" value="1-PHOSPHOFRUCTOKINASE-RELATED"/>
    <property type="match status" value="1"/>
</dbReference>
<dbReference type="PANTHER" id="PTHR46566:SF2">
    <property type="entry name" value="ATP-DEPENDENT 6-PHOSPHOFRUCTOKINASE ISOZYME 2"/>
    <property type="match status" value="1"/>
</dbReference>
<dbReference type="AlphaFoldDB" id="A0A1V6CCR8"/>
<keyword evidence="2" id="KW-0418">Kinase</keyword>
<organism evidence="2">
    <name type="scientific">candidate division TA06 bacterium ADurb.Bin131</name>
    <dbReference type="NCBI Taxonomy" id="1852827"/>
    <lineage>
        <taxon>Bacteria</taxon>
        <taxon>Bacteria division TA06</taxon>
    </lineage>
</organism>
<name>A0A1V6CCR8_UNCT6</name>